<comment type="caution">
    <text evidence="1">The sequence shown here is derived from an EMBL/GenBank/DDBJ whole genome shotgun (WGS) entry which is preliminary data.</text>
</comment>
<protein>
    <submittedName>
        <fullName evidence="1">Uncharacterized protein</fullName>
    </submittedName>
</protein>
<organism evidence="1 2">
    <name type="scientific">Characodon lateralis</name>
    <dbReference type="NCBI Taxonomy" id="208331"/>
    <lineage>
        <taxon>Eukaryota</taxon>
        <taxon>Metazoa</taxon>
        <taxon>Chordata</taxon>
        <taxon>Craniata</taxon>
        <taxon>Vertebrata</taxon>
        <taxon>Euteleostomi</taxon>
        <taxon>Actinopterygii</taxon>
        <taxon>Neopterygii</taxon>
        <taxon>Teleostei</taxon>
        <taxon>Neoteleostei</taxon>
        <taxon>Acanthomorphata</taxon>
        <taxon>Ovalentaria</taxon>
        <taxon>Atherinomorphae</taxon>
        <taxon>Cyprinodontiformes</taxon>
        <taxon>Goodeidae</taxon>
        <taxon>Characodon</taxon>
    </lineage>
</organism>
<keyword evidence="2" id="KW-1185">Reference proteome</keyword>
<sequence length="100" mass="11023">MIAGIYKYRGYYMSYFTVELNSSPPRTLRALEPICSREAGLSSTPEWVVVGGGELGWVCLLSPSSVVSCWGLPQWMRGSHPCTFGLGQVSDCRFGPQAER</sequence>
<reference evidence="1 2" key="1">
    <citation type="submission" date="2021-06" db="EMBL/GenBank/DDBJ databases">
        <authorList>
            <person name="Palmer J.M."/>
        </authorList>
    </citation>
    <scope>NUCLEOTIDE SEQUENCE [LARGE SCALE GENOMIC DNA]</scope>
    <source>
        <strain evidence="1 2">CL_MEX2019</strain>
        <tissue evidence="1">Muscle</tissue>
    </source>
</reference>
<accession>A0ABU7D550</accession>
<gene>
    <name evidence="1" type="ORF">CHARACLAT_006640</name>
</gene>
<proteinExistence type="predicted"/>
<dbReference type="EMBL" id="JAHUTJ010016741">
    <property type="protein sequence ID" value="MED6270109.1"/>
    <property type="molecule type" value="Genomic_DNA"/>
</dbReference>
<evidence type="ECO:0000313" key="2">
    <source>
        <dbReference type="Proteomes" id="UP001352852"/>
    </source>
</evidence>
<dbReference type="Proteomes" id="UP001352852">
    <property type="component" value="Unassembled WGS sequence"/>
</dbReference>
<evidence type="ECO:0000313" key="1">
    <source>
        <dbReference type="EMBL" id="MED6270109.1"/>
    </source>
</evidence>
<name>A0ABU7D550_9TELE</name>